<comment type="similarity">
    <text evidence="1 5">Belongs to the FlgD family.</text>
</comment>
<evidence type="ECO:0000313" key="9">
    <source>
        <dbReference type="Proteomes" id="UP000273626"/>
    </source>
</evidence>
<protein>
    <recommendedName>
        <fullName evidence="2 5">Basal-body rod modification protein FlgD</fullName>
    </recommendedName>
</protein>
<keyword evidence="9" id="KW-1185">Reference proteome</keyword>
<dbReference type="Gene3D" id="2.60.40.4070">
    <property type="match status" value="1"/>
</dbReference>
<keyword evidence="8" id="KW-0969">Cilium</keyword>
<proteinExistence type="inferred from homology"/>
<keyword evidence="8" id="KW-0282">Flagellum</keyword>
<feature type="domain" description="FlgD Tudor-like" evidence="7">
    <location>
        <begin position="92"/>
        <end position="217"/>
    </location>
</feature>
<dbReference type="Pfam" id="PF03963">
    <property type="entry name" value="FlgD"/>
    <property type="match status" value="1"/>
</dbReference>
<dbReference type="InterPro" id="IPR025963">
    <property type="entry name" value="FLgD_Tudor"/>
</dbReference>
<comment type="caution">
    <text evidence="8">The sequence shown here is derived from an EMBL/GenBank/DDBJ whole genome shotgun (WGS) entry which is preliminary data.</text>
</comment>
<keyword evidence="8" id="KW-0966">Cell projection</keyword>
<name>A0ABX9SD19_PARPN</name>
<dbReference type="Pfam" id="PF13860">
    <property type="entry name" value="FlgD_ig"/>
    <property type="match status" value="1"/>
</dbReference>
<feature type="domain" description="FlgD/Vpr Ig-like" evidence="6">
    <location>
        <begin position="108"/>
        <end position="177"/>
    </location>
</feature>
<evidence type="ECO:0000256" key="2">
    <source>
        <dbReference type="ARBA" id="ARBA00016013"/>
    </source>
</evidence>
<dbReference type="RefSeq" id="WP_244314483.1">
    <property type="nucleotide sequence ID" value="NZ_CP044423.1"/>
</dbReference>
<dbReference type="InterPro" id="IPR005648">
    <property type="entry name" value="FlgD"/>
</dbReference>
<dbReference type="Gene3D" id="2.30.30.910">
    <property type="match status" value="1"/>
</dbReference>
<accession>A0ABX9SD19</accession>
<organism evidence="8 9">
    <name type="scientific">Paracoccus pantotrophus</name>
    <name type="common">Thiosphaera pantotropha</name>
    <dbReference type="NCBI Taxonomy" id="82367"/>
    <lineage>
        <taxon>Bacteria</taxon>
        <taxon>Pseudomonadati</taxon>
        <taxon>Pseudomonadota</taxon>
        <taxon>Alphaproteobacteria</taxon>
        <taxon>Rhodobacterales</taxon>
        <taxon>Paracoccaceae</taxon>
        <taxon>Paracoccus</taxon>
    </lineage>
</organism>
<dbReference type="Pfam" id="PF13861">
    <property type="entry name" value="FLgD_tudor"/>
    <property type="match status" value="1"/>
</dbReference>
<dbReference type="InterPro" id="IPR025965">
    <property type="entry name" value="FlgD/Vpr_Ig-like"/>
</dbReference>
<evidence type="ECO:0000256" key="5">
    <source>
        <dbReference type="RuleBase" id="RU362076"/>
    </source>
</evidence>
<evidence type="ECO:0000259" key="7">
    <source>
        <dbReference type="Pfam" id="PF13861"/>
    </source>
</evidence>
<gene>
    <name evidence="8" type="ORF">BDE18_3741</name>
</gene>
<comment type="function">
    <text evidence="4 5">Required for flagellar hook formation. May act as a scaffolding protein.</text>
</comment>
<evidence type="ECO:0000259" key="6">
    <source>
        <dbReference type="Pfam" id="PF13860"/>
    </source>
</evidence>
<evidence type="ECO:0000256" key="3">
    <source>
        <dbReference type="ARBA" id="ARBA00022795"/>
    </source>
</evidence>
<sequence length="222" mass="24040">MMNLNSASAAEGVNAGSYQSSRRSVESSTKDQFEMFLRMLTTQIKNQDPLNPMENTEFAVQLATFSGVEQQVQTNLLLSQLLSDTYGGGLGQYSNWIGREVRTNSPVWFDGASLSLAMDNITNAEGATLVTLNGQGREVQRQILGAVPGEMQWSGRHADGTSLPAGFYSFRIEEQNSDGSYVARDVEAYSRVTGVELTANGPELVLKGGGSARIDQVSALRE</sequence>
<dbReference type="GeneID" id="51369257"/>
<dbReference type="Proteomes" id="UP000273626">
    <property type="component" value="Unassembled WGS sequence"/>
</dbReference>
<evidence type="ECO:0000256" key="4">
    <source>
        <dbReference type="ARBA" id="ARBA00024746"/>
    </source>
</evidence>
<evidence type="ECO:0000313" key="8">
    <source>
        <dbReference type="EMBL" id="RKS44884.1"/>
    </source>
</evidence>
<keyword evidence="3 5" id="KW-1005">Bacterial flagellum biogenesis</keyword>
<dbReference type="EMBL" id="RBLI01000002">
    <property type="protein sequence ID" value="RKS44884.1"/>
    <property type="molecule type" value="Genomic_DNA"/>
</dbReference>
<evidence type="ECO:0000256" key="1">
    <source>
        <dbReference type="ARBA" id="ARBA00010577"/>
    </source>
</evidence>
<reference evidence="8" key="1">
    <citation type="submission" date="2018-10" db="EMBL/GenBank/DDBJ databases">
        <title>Genomic Encyclopedia of Archaeal and Bacterial Type Strains, Phase II (KMG-II): from individual species to whole genera.</title>
        <authorList>
            <person name="Goeker M."/>
        </authorList>
    </citation>
    <scope>NUCLEOTIDE SEQUENCE [LARGE SCALE GENOMIC DNA]</scope>
    <source>
        <strain evidence="8">DSM 2944</strain>
    </source>
</reference>